<name>A0A837KTY2_9BACL</name>
<dbReference type="InterPro" id="IPR036514">
    <property type="entry name" value="SGNH_hydro_sf"/>
</dbReference>
<keyword evidence="1" id="KW-1133">Transmembrane helix</keyword>
<dbReference type="Proteomes" id="UP000319498">
    <property type="component" value="Unassembled WGS sequence"/>
</dbReference>
<dbReference type="CDD" id="cd01840">
    <property type="entry name" value="SGNH_hydrolase_yrhL_like"/>
    <property type="match status" value="1"/>
</dbReference>
<reference evidence="3 4" key="1">
    <citation type="submission" date="2015-05" db="EMBL/GenBank/DDBJ databases">
        <title>Genome sequencing project for genomic taxonomy and phylogenomics of Bacillus-like bacteria.</title>
        <authorList>
            <person name="Liu B."/>
            <person name="Wang J."/>
            <person name="Zhu Y."/>
            <person name="Liu G."/>
            <person name="Chen Q."/>
            <person name="Chen Z."/>
            <person name="Lan J."/>
            <person name="Che J."/>
            <person name="Ge C."/>
            <person name="Shi H."/>
            <person name="Pan Z."/>
            <person name="Liu X."/>
        </authorList>
    </citation>
    <scope>NUCLEOTIDE SEQUENCE [LARGE SCALE GENOMIC DNA]</scope>
    <source>
        <strain evidence="3 4">DSM 9885</strain>
    </source>
</reference>
<evidence type="ECO:0000256" key="1">
    <source>
        <dbReference type="SAM" id="Phobius"/>
    </source>
</evidence>
<evidence type="ECO:0000313" key="2">
    <source>
        <dbReference type="EMBL" id="GED60704.1"/>
    </source>
</evidence>
<dbReference type="SUPFAM" id="SSF52266">
    <property type="entry name" value="SGNH hydrolase"/>
    <property type="match status" value="1"/>
</dbReference>
<keyword evidence="5" id="KW-1185">Reference proteome</keyword>
<reference evidence="2 5" key="2">
    <citation type="submission" date="2019-06" db="EMBL/GenBank/DDBJ databases">
        <title>Whole genome shotgun sequence of Brevibacillus formosus NBRC 15716.</title>
        <authorList>
            <person name="Hosoyama A."/>
            <person name="Uohara A."/>
            <person name="Ohji S."/>
            <person name="Ichikawa N."/>
        </authorList>
    </citation>
    <scope>NUCLEOTIDE SEQUENCE [LARGE SCALE GENOMIC DNA]</scope>
    <source>
        <strain evidence="2 5">NBRC 15716</strain>
    </source>
</reference>
<keyword evidence="1" id="KW-0812">Transmembrane</keyword>
<accession>A0A837KTY2</accession>
<evidence type="ECO:0000313" key="4">
    <source>
        <dbReference type="Proteomes" id="UP000035218"/>
    </source>
</evidence>
<dbReference type="GeneID" id="87585257"/>
<evidence type="ECO:0008006" key="6">
    <source>
        <dbReference type="Google" id="ProtNLM"/>
    </source>
</evidence>
<evidence type="ECO:0000313" key="5">
    <source>
        <dbReference type="Proteomes" id="UP000319498"/>
    </source>
</evidence>
<dbReference type="Gene3D" id="3.40.50.1110">
    <property type="entry name" value="SGNH hydrolase"/>
    <property type="match status" value="1"/>
</dbReference>
<dbReference type="AlphaFoldDB" id="A0A837KTY2"/>
<dbReference type="EMBL" id="BJOL01000033">
    <property type="protein sequence ID" value="GED60704.1"/>
    <property type="molecule type" value="Genomic_DNA"/>
</dbReference>
<sequence length="235" mass="26569">MKKRKGVKRRKVWKIWVFFILMFVVGFLVLRAQTSETPEKVEIKDQQSESYQYAAIHSPTPQNSVMNSNETEIKKAEPLNGEGITVIGDSVIMGVEPYLKEKLPKITVDGKVGRQMSQAKDVVNELEQQGKLGDHIIIELGTNGPFKKEHLRNLLTSLSEAEKVLVVTTRVPKGWQDTVNSTIKEVVSEFSNTKVVDWYAASEGKGDYFYKDGVHLKPDGSRYYASHLIEALQEK</sequence>
<evidence type="ECO:0000313" key="3">
    <source>
        <dbReference type="EMBL" id="KLI00267.1"/>
    </source>
</evidence>
<organism evidence="3 4">
    <name type="scientific">Brevibacillus formosus</name>
    <dbReference type="NCBI Taxonomy" id="54913"/>
    <lineage>
        <taxon>Bacteria</taxon>
        <taxon>Bacillati</taxon>
        <taxon>Bacillota</taxon>
        <taxon>Bacilli</taxon>
        <taxon>Bacillales</taxon>
        <taxon>Paenibacillaceae</taxon>
        <taxon>Brevibacillus</taxon>
    </lineage>
</organism>
<proteinExistence type="predicted"/>
<comment type="caution">
    <text evidence="3">The sequence shown here is derived from an EMBL/GenBank/DDBJ whole genome shotgun (WGS) entry which is preliminary data.</text>
</comment>
<dbReference type="RefSeq" id="WP_047069449.1">
    <property type="nucleotide sequence ID" value="NZ_BJOL01000033.1"/>
</dbReference>
<dbReference type="EMBL" id="LDCN01000002">
    <property type="protein sequence ID" value="KLI00267.1"/>
    <property type="molecule type" value="Genomic_DNA"/>
</dbReference>
<feature type="transmembrane region" description="Helical" evidence="1">
    <location>
        <begin position="12"/>
        <end position="30"/>
    </location>
</feature>
<gene>
    <name evidence="3" type="ORF">AA984_09220</name>
    <name evidence="2" type="ORF">BFO01nite_48360</name>
</gene>
<protein>
    <recommendedName>
        <fullName evidence="6">Acyltransferase</fullName>
    </recommendedName>
</protein>
<keyword evidence="1" id="KW-0472">Membrane</keyword>
<dbReference type="Proteomes" id="UP000035218">
    <property type="component" value="Unassembled WGS sequence"/>
</dbReference>